<evidence type="ECO:0000256" key="15">
    <source>
        <dbReference type="ARBA" id="ARBA00023277"/>
    </source>
</evidence>
<keyword evidence="6" id="KW-0134">Cell wall</keyword>
<evidence type="ECO:0000256" key="19">
    <source>
        <dbReference type="ARBA" id="ARBA00023326"/>
    </source>
</evidence>
<evidence type="ECO:0000256" key="3">
    <source>
        <dbReference type="ARBA" id="ARBA00004609"/>
    </source>
</evidence>
<keyword evidence="18" id="KW-0961">Cell wall biogenesis/degradation</keyword>
<dbReference type="Proteomes" id="UP000620104">
    <property type="component" value="Unassembled WGS sequence"/>
</dbReference>
<evidence type="ECO:0000256" key="10">
    <source>
        <dbReference type="ARBA" id="ARBA00022729"/>
    </source>
</evidence>
<keyword evidence="15" id="KW-0119">Carbohydrate metabolism</keyword>
<keyword evidence="19" id="KW-0624">Polysaccharide degradation</keyword>
<dbReference type="GO" id="GO:0071555">
    <property type="term" value="P:cell wall organization"/>
    <property type="evidence" value="ECO:0007669"/>
    <property type="project" value="UniProtKB-KW"/>
</dbReference>
<dbReference type="GO" id="GO:0005886">
    <property type="term" value="C:plasma membrane"/>
    <property type="evidence" value="ECO:0007669"/>
    <property type="project" value="UniProtKB-SubCell"/>
</dbReference>
<dbReference type="InterPro" id="IPR002509">
    <property type="entry name" value="NODB_dom"/>
</dbReference>
<evidence type="ECO:0000256" key="7">
    <source>
        <dbReference type="ARBA" id="ARBA00022525"/>
    </source>
</evidence>
<proteinExistence type="inferred from homology"/>
<dbReference type="GO" id="GO:0046872">
    <property type="term" value="F:metal ion binding"/>
    <property type="evidence" value="ECO:0007669"/>
    <property type="project" value="UniProtKB-KW"/>
</dbReference>
<evidence type="ECO:0000256" key="16">
    <source>
        <dbReference type="ARBA" id="ARBA00023285"/>
    </source>
</evidence>
<comment type="cofactor">
    <cofactor evidence="1">
        <name>Co(2+)</name>
        <dbReference type="ChEBI" id="CHEBI:48828"/>
    </cofactor>
</comment>
<dbReference type="SUPFAM" id="SSF88713">
    <property type="entry name" value="Glycoside hydrolase/deacetylase"/>
    <property type="match status" value="1"/>
</dbReference>
<dbReference type="GO" id="GO:0000272">
    <property type="term" value="P:polysaccharide catabolic process"/>
    <property type="evidence" value="ECO:0007669"/>
    <property type="project" value="UniProtKB-KW"/>
</dbReference>
<keyword evidence="10 22" id="KW-0732">Signal</keyword>
<evidence type="ECO:0000313" key="24">
    <source>
        <dbReference type="EMBL" id="GHJ90022.1"/>
    </source>
</evidence>
<keyword evidence="5" id="KW-1003">Cell membrane</keyword>
<comment type="subcellular location">
    <subcellularLocation>
        <location evidence="3">Cell membrane</location>
        <topology evidence="3">Lipid-anchor</topology>
        <topology evidence="3">GPI-anchor</topology>
    </subcellularLocation>
    <subcellularLocation>
        <location evidence="2">Secreted</location>
        <location evidence="2">Cell wall</location>
    </subcellularLocation>
</comment>
<protein>
    <recommendedName>
        <fullName evidence="20">chitin deacetylase</fullName>
        <ecNumber evidence="20">3.5.1.41</ecNumber>
    </recommendedName>
</protein>
<dbReference type="InterPro" id="IPR011330">
    <property type="entry name" value="Glyco_hydro/deAcase_b/a-brl"/>
</dbReference>
<dbReference type="Gene3D" id="3.20.20.370">
    <property type="entry name" value="Glycoside hydrolase/deacetylase"/>
    <property type="match status" value="1"/>
</dbReference>
<evidence type="ECO:0000256" key="4">
    <source>
        <dbReference type="ARBA" id="ARBA00010973"/>
    </source>
</evidence>
<organism evidence="24 25">
    <name type="scientific">Naganishia liquefaciens</name>
    <dbReference type="NCBI Taxonomy" id="104408"/>
    <lineage>
        <taxon>Eukaryota</taxon>
        <taxon>Fungi</taxon>
        <taxon>Dikarya</taxon>
        <taxon>Basidiomycota</taxon>
        <taxon>Agaricomycotina</taxon>
        <taxon>Tremellomycetes</taxon>
        <taxon>Filobasidiales</taxon>
        <taxon>Filobasidiaceae</taxon>
        <taxon>Naganishia</taxon>
    </lineage>
</organism>
<evidence type="ECO:0000256" key="12">
    <source>
        <dbReference type="ARBA" id="ARBA00023024"/>
    </source>
</evidence>
<gene>
    <name evidence="24" type="ORF">NliqN6_6424</name>
</gene>
<dbReference type="PANTHER" id="PTHR10587">
    <property type="entry name" value="GLYCOSYL TRANSFERASE-RELATED"/>
    <property type="match status" value="1"/>
</dbReference>
<accession>A0A8H3TZJ2</accession>
<keyword evidence="25" id="KW-1185">Reference proteome</keyword>
<keyword evidence="9" id="KW-0479">Metal-binding</keyword>
<evidence type="ECO:0000256" key="13">
    <source>
        <dbReference type="ARBA" id="ARBA00023136"/>
    </source>
</evidence>
<feature type="signal peptide" evidence="22">
    <location>
        <begin position="1"/>
        <end position="20"/>
    </location>
</feature>
<evidence type="ECO:0000313" key="25">
    <source>
        <dbReference type="Proteomes" id="UP000620104"/>
    </source>
</evidence>
<keyword evidence="16" id="KW-0170">Cobalt</keyword>
<dbReference type="GO" id="GO:0006032">
    <property type="term" value="P:chitin catabolic process"/>
    <property type="evidence" value="ECO:0007669"/>
    <property type="project" value="UniProtKB-KW"/>
</dbReference>
<reference evidence="24" key="1">
    <citation type="submission" date="2020-07" db="EMBL/GenBank/DDBJ databases">
        <title>Draft Genome Sequence of a Deep-Sea Yeast, Naganishia (Cryptococcus) liquefaciens strain N6.</title>
        <authorList>
            <person name="Han Y.W."/>
            <person name="Kajitani R."/>
            <person name="Morimoto H."/>
            <person name="Parhat M."/>
            <person name="Tsubouchi H."/>
            <person name="Bakenova O."/>
            <person name="Ogata M."/>
            <person name="Argunhan B."/>
            <person name="Aoki R."/>
            <person name="Kajiwara S."/>
            <person name="Itoh T."/>
            <person name="Iwasaki H."/>
        </authorList>
    </citation>
    <scope>NUCLEOTIDE SEQUENCE</scope>
    <source>
        <strain evidence="24">N6</strain>
    </source>
</reference>
<dbReference type="EMBL" id="BLZA01000053">
    <property type="protein sequence ID" value="GHJ90022.1"/>
    <property type="molecule type" value="Genomic_DNA"/>
</dbReference>
<dbReference type="GO" id="GO:0009272">
    <property type="term" value="P:fungal-type cell wall biogenesis"/>
    <property type="evidence" value="ECO:0007669"/>
    <property type="project" value="UniProtKB-ARBA"/>
</dbReference>
<evidence type="ECO:0000256" key="21">
    <source>
        <dbReference type="ARBA" id="ARBA00048494"/>
    </source>
</evidence>
<evidence type="ECO:0000256" key="6">
    <source>
        <dbReference type="ARBA" id="ARBA00022512"/>
    </source>
</evidence>
<dbReference type="CDD" id="cd10952">
    <property type="entry name" value="CE4_MrCDA_like"/>
    <property type="match status" value="1"/>
</dbReference>
<evidence type="ECO:0000256" key="14">
    <source>
        <dbReference type="ARBA" id="ARBA00023180"/>
    </source>
</evidence>
<keyword evidence="14" id="KW-0325">Glycoprotein</keyword>
<keyword evidence="8" id="KW-0336">GPI-anchor</keyword>
<evidence type="ECO:0000256" key="20">
    <source>
        <dbReference type="ARBA" id="ARBA00024056"/>
    </source>
</evidence>
<evidence type="ECO:0000256" key="8">
    <source>
        <dbReference type="ARBA" id="ARBA00022622"/>
    </source>
</evidence>
<evidence type="ECO:0000256" key="18">
    <source>
        <dbReference type="ARBA" id="ARBA00023316"/>
    </source>
</evidence>
<comment type="similarity">
    <text evidence="4">Belongs to the polysaccharide deacetylase family.</text>
</comment>
<dbReference type="FunFam" id="3.20.20.370:FF:000004">
    <property type="entry name" value="Related to Chitin deacetylase"/>
    <property type="match status" value="1"/>
</dbReference>
<sequence length="450" mass="48673">MLQSGLALVGLSSILARVAAHQGCGGQEIARRNLGMISGAAGFPQIQRRYVNNGSTDANAECSYYTYQPAVDAKAQFPTIWEIAGLVSGDTEAETLFNQVVAQVNSTVPNIQVKGTPNGDFSSFTPTYNTSDPDCWWTYRQCDKPNRSGIPADVIDIPEPRSLGYGFDDGPNCSHNAFYEFLRENNQKATMFYIGSNVMDWPLQAQDAITDGHEICIHTWSHNYMTALTNEQAFAELYYTRKAIKLITGVTPMCWRPPFGDIDDRIRVIAGAMNLTSILWQEDSEDWRINTGNPPVTAASIDANYQALIDSLNNGTFNERGTIMLTHELNNFTMSEAIKWYPQLKQAFASLVPVASAYNLTHPYQEGNISYPDFGGNTVTSSSNSASATGSMTGIMTNGQSTGAATGAMTTGATTARAVQTAANHSGSSVVSIPLAATVMAGMLAIYSCL</sequence>
<evidence type="ECO:0000256" key="9">
    <source>
        <dbReference type="ARBA" id="ARBA00022723"/>
    </source>
</evidence>
<keyword evidence="7" id="KW-0964">Secreted</keyword>
<dbReference type="GO" id="GO:0098552">
    <property type="term" value="C:side of membrane"/>
    <property type="evidence" value="ECO:0007669"/>
    <property type="project" value="UniProtKB-KW"/>
</dbReference>
<dbReference type="Pfam" id="PF01522">
    <property type="entry name" value="Polysacc_deac_1"/>
    <property type="match status" value="1"/>
</dbReference>
<evidence type="ECO:0000256" key="22">
    <source>
        <dbReference type="SAM" id="SignalP"/>
    </source>
</evidence>
<feature type="domain" description="NodB homology" evidence="23">
    <location>
        <begin position="161"/>
        <end position="352"/>
    </location>
</feature>
<dbReference type="PANTHER" id="PTHR10587:SF98">
    <property type="entry name" value="CHITIN DEACETYLASE"/>
    <property type="match status" value="1"/>
</dbReference>
<evidence type="ECO:0000256" key="5">
    <source>
        <dbReference type="ARBA" id="ARBA00022475"/>
    </source>
</evidence>
<evidence type="ECO:0000256" key="2">
    <source>
        <dbReference type="ARBA" id="ARBA00004191"/>
    </source>
</evidence>
<feature type="chain" id="PRO_5034986456" description="chitin deacetylase" evidence="22">
    <location>
        <begin position="21"/>
        <end position="450"/>
    </location>
</feature>
<name>A0A8H3TZJ2_9TREE</name>
<dbReference type="GO" id="GO:0004099">
    <property type="term" value="F:chitin deacetylase activity"/>
    <property type="evidence" value="ECO:0007669"/>
    <property type="project" value="UniProtKB-EC"/>
</dbReference>
<evidence type="ECO:0000256" key="17">
    <source>
        <dbReference type="ARBA" id="ARBA00023288"/>
    </source>
</evidence>
<evidence type="ECO:0000256" key="11">
    <source>
        <dbReference type="ARBA" id="ARBA00022801"/>
    </source>
</evidence>
<evidence type="ECO:0000259" key="23">
    <source>
        <dbReference type="PROSITE" id="PS51677"/>
    </source>
</evidence>
<keyword evidence="13" id="KW-0472">Membrane</keyword>
<dbReference type="PROSITE" id="PS51677">
    <property type="entry name" value="NODB"/>
    <property type="match status" value="1"/>
</dbReference>
<dbReference type="InterPro" id="IPR050248">
    <property type="entry name" value="Polysacc_deacetylase_ArnD"/>
</dbReference>
<dbReference type="EC" id="3.5.1.41" evidence="20"/>
<dbReference type="AlphaFoldDB" id="A0A8H3TZJ2"/>
<evidence type="ECO:0000256" key="1">
    <source>
        <dbReference type="ARBA" id="ARBA00001941"/>
    </source>
</evidence>
<keyword evidence="17" id="KW-0449">Lipoprotein</keyword>
<comment type="caution">
    <text evidence="24">The sequence shown here is derived from an EMBL/GenBank/DDBJ whole genome shotgun (WGS) entry which is preliminary data.</text>
</comment>
<dbReference type="OrthoDB" id="407355at2759"/>
<comment type="catalytic activity">
    <reaction evidence="21">
        <text>[(1-&gt;4)-N-acetyl-beta-D-glucosaminyl](n) + n H2O = chitosan + n acetate</text>
        <dbReference type="Rhea" id="RHEA:10464"/>
        <dbReference type="Rhea" id="RHEA-COMP:9593"/>
        <dbReference type="Rhea" id="RHEA-COMP:9597"/>
        <dbReference type="ChEBI" id="CHEBI:15377"/>
        <dbReference type="ChEBI" id="CHEBI:17029"/>
        <dbReference type="ChEBI" id="CHEBI:30089"/>
        <dbReference type="ChEBI" id="CHEBI:57704"/>
        <dbReference type="EC" id="3.5.1.41"/>
    </reaction>
    <physiologicalReaction direction="left-to-right" evidence="21">
        <dbReference type="Rhea" id="RHEA:10465"/>
    </physiologicalReaction>
</comment>
<keyword evidence="11" id="KW-0378">Hydrolase</keyword>
<keyword evidence="12" id="KW-0146">Chitin degradation</keyword>